<evidence type="ECO:0000313" key="2">
    <source>
        <dbReference type="Proteomes" id="UP000775213"/>
    </source>
</evidence>
<dbReference type="Proteomes" id="UP000775213">
    <property type="component" value="Unassembled WGS sequence"/>
</dbReference>
<sequence length="114" mass="12936">MELKTKVKDILFLSLVSSGLKHSTFSYIPPSTLKPKIMTFEMGTDLVRNNLLGLECGRITSQGVTFLFNCKAIEELVLRHNVSAEMRRLATNELVHAIKDSCERSQLALKKRER</sequence>
<dbReference type="AlphaFoldDB" id="A0AAV7HJE7"/>
<comment type="caution">
    <text evidence="1">The sequence shown here is derived from an EMBL/GenBank/DDBJ whole genome shotgun (WGS) entry which is preliminary data.</text>
</comment>
<name>A0AAV7HJE7_DENCH</name>
<proteinExistence type="predicted"/>
<evidence type="ECO:0000313" key="1">
    <source>
        <dbReference type="EMBL" id="KAH0468280.1"/>
    </source>
</evidence>
<dbReference type="EMBL" id="JAGFBR010000004">
    <property type="protein sequence ID" value="KAH0468280.1"/>
    <property type="molecule type" value="Genomic_DNA"/>
</dbReference>
<reference evidence="1 2" key="1">
    <citation type="journal article" date="2021" name="Hortic Res">
        <title>Chromosome-scale assembly of the Dendrobium chrysotoxum genome enhances the understanding of orchid evolution.</title>
        <authorList>
            <person name="Zhang Y."/>
            <person name="Zhang G.Q."/>
            <person name="Zhang D."/>
            <person name="Liu X.D."/>
            <person name="Xu X.Y."/>
            <person name="Sun W.H."/>
            <person name="Yu X."/>
            <person name="Zhu X."/>
            <person name="Wang Z.W."/>
            <person name="Zhao X."/>
            <person name="Zhong W.Y."/>
            <person name="Chen H."/>
            <person name="Yin W.L."/>
            <person name="Huang T."/>
            <person name="Niu S.C."/>
            <person name="Liu Z.J."/>
        </authorList>
    </citation>
    <scope>NUCLEOTIDE SEQUENCE [LARGE SCALE GENOMIC DNA]</scope>
    <source>
        <strain evidence="1">Lindl</strain>
    </source>
</reference>
<protein>
    <submittedName>
        <fullName evidence="1">Uncharacterized protein</fullName>
    </submittedName>
</protein>
<gene>
    <name evidence="1" type="ORF">IEQ34_003313</name>
</gene>
<keyword evidence="2" id="KW-1185">Reference proteome</keyword>
<organism evidence="1 2">
    <name type="scientific">Dendrobium chrysotoxum</name>
    <name type="common">Orchid</name>
    <dbReference type="NCBI Taxonomy" id="161865"/>
    <lineage>
        <taxon>Eukaryota</taxon>
        <taxon>Viridiplantae</taxon>
        <taxon>Streptophyta</taxon>
        <taxon>Embryophyta</taxon>
        <taxon>Tracheophyta</taxon>
        <taxon>Spermatophyta</taxon>
        <taxon>Magnoliopsida</taxon>
        <taxon>Liliopsida</taxon>
        <taxon>Asparagales</taxon>
        <taxon>Orchidaceae</taxon>
        <taxon>Epidendroideae</taxon>
        <taxon>Malaxideae</taxon>
        <taxon>Dendrobiinae</taxon>
        <taxon>Dendrobium</taxon>
    </lineage>
</organism>
<accession>A0AAV7HJE7</accession>